<dbReference type="Proteomes" id="UP000521676">
    <property type="component" value="Unassembled WGS sequence"/>
</dbReference>
<dbReference type="Gene3D" id="2.20.28.120">
    <property type="entry name" value="Ribosomal protein L33"/>
    <property type="match status" value="1"/>
</dbReference>
<comment type="similarity">
    <text evidence="1 5">Belongs to the bacterial ribosomal protein bL33 family.</text>
</comment>
<evidence type="ECO:0000256" key="5">
    <source>
        <dbReference type="HAMAP-Rule" id="MF_00294"/>
    </source>
</evidence>
<gene>
    <name evidence="5 6" type="primary">rpmG</name>
    <name evidence="6" type="ORF">HXX08_21580</name>
    <name evidence="7" type="ORF">OZ401_004000</name>
</gene>
<evidence type="ECO:0000313" key="6">
    <source>
        <dbReference type="EMBL" id="NWJ48456.1"/>
    </source>
</evidence>
<dbReference type="HAMAP" id="MF_00294">
    <property type="entry name" value="Ribosomal_bL33"/>
    <property type="match status" value="1"/>
</dbReference>
<dbReference type="AlphaFoldDB" id="A0A8T7M8V7"/>
<dbReference type="Proteomes" id="UP001431572">
    <property type="component" value="Chromosome 2"/>
</dbReference>
<accession>A0A8T7M8V7</accession>
<evidence type="ECO:0000256" key="4">
    <source>
        <dbReference type="ARBA" id="ARBA00035176"/>
    </source>
</evidence>
<dbReference type="SUPFAM" id="SSF57829">
    <property type="entry name" value="Zn-binding ribosomal proteins"/>
    <property type="match status" value="1"/>
</dbReference>
<dbReference type="PANTHER" id="PTHR43168">
    <property type="entry name" value="50S RIBOSOMAL PROTEIN L33, CHLOROPLASTIC"/>
    <property type="match status" value="1"/>
</dbReference>
<dbReference type="EMBL" id="JACATZ010000003">
    <property type="protein sequence ID" value="NWJ48456.1"/>
    <property type="molecule type" value="Genomic_DNA"/>
</dbReference>
<proteinExistence type="inferred from homology"/>
<reference evidence="7" key="2">
    <citation type="journal article" date="2024" name="Nature">
        <title>Anoxygenic phototroph of the Chloroflexota uses a type I reaction centre.</title>
        <authorList>
            <person name="Tsuji J.M."/>
            <person name="Shaw N.A."/>
            <person name="Nagashima S."/>
            <person name="Venkiteswaran J.J."/>
            <person name="Schiff S.L."/>
            <person name="Watanabe T."/>
            <person name="Fukui M."/>
            <person name="Hanada S."/>
            <person name="Tank M."/>
            <person name="Neufeld J.D."/>
        </authorList>
    </citation>
    <scope>NUCLEOTIDE SEQUENCE</scope>
    <source>
        <strain evidence="7">L227-S17</strain>
    </source>
</reference>
<keyword evidence="3 5" id="KW-0687">Ribonucleoprotein</keyword>
<dbReference type="RefSeq" id="WP_341470295.1">
    <property type="nucleotide sequence ID" value="NZ_CP128400.1"/>
</dbReference>
<evidence type="ECO:0000256" key="3">
    <source>
        <dbReference type="ARBA" id="ARBA00023274"/>
    </source>
</evidence>
<reference evidence="6 8" key="1">
    <citation type="submission" date="2020-06" db="EMBL/GenBank/DDBJ databases">
        <title>Anoxygenic phototrophic Chloroflexota member uses a Type I reaction center.</title>
        <authorList>
            <person name="Tsuji J.M."/>
            <person name="Shaw N.A."/>
            <person name="Nagashima S."/>
            <person name="Venkiteswaran J."/>
            <person name="Schiff S.L."/>
            <person name="Hanada S."/>
            <person name="Tank M."/>
            <person name="Neufeld J.D."/>
        </authorList>
    </citation>
    <scope>NUCLEOTIDE SEQUENCE [LARGE SCALE GENOMIC DNA]</scope>
    <source>
        <strain evidence="6">L227-S17</strain>
    </source>
</reference>
<dbReference type="GO" id="GO:0006412">
    <property type="term" value="P:translation"/>
    <property type="evidence" value="ECO:0007669"/>
    <property type="project" value="UniProtKB-UniRule"/>
</dbReference>
<dbReference type="InterPro" id="IPR011332">
    <property type="entry name" value="Ribosomal_zn-bd"/>
</dbReference>
<dbReference type="InterPro" id="IPR018264">
    <property type="entry name" value="Ribosomal_bL33_CS"/>
</dbReference>
<keyword evidence="9" id="KW-1185">Reference proteome</keyword>
<evidence type="ECO:0000313" key="8">
    <source>
        <dbReference type="Proteomes" id="UP000521676"/>
    </source>
</evidence>
<dbReference type="EMBL" id="CP128400">
    <property type="protein sequence ID" value="WJW68390.1"/>
    <property type="molecule type" value="Genomic_DNA"/>
</dbReference>
<dbReference type="NCBIfam" id="NF001860">
    <property type="entry name" value="PRK00595.1"/>
    <property type="match status" value="1"/>
</dbReference>
<dbReference type="InterPro" id="IPR001705">
    <property type="entry name" value="Ribosomal_bL33"/>
</dbReference>
<dbReference type="InterPro" id="IPR038584">
    <property type="entry name" value="Ribosomal_bL33_sf"/>
</dbReference>
<dbReference type="PANTHER" id="PTHR43168:SF2">
    <property type="entry name" value="LARGE RIBOSOMAL SUBUNIT PROTEIN BL33C"/>
    <property type="match status" value="1"/>
</dbReference>
<name>A0A8T7M8V7_9CHLR</name>
<evidence type="ECO:0000256" key="1">
    <source>
        <dbReference type="ARBA" id="ARBA00007596"/>
    </source>
</evidence>
<evidence type="ECO:0000256" key="2">
    <source>
        <dbReference type="ARBA" id="ARBA00022980"/>
    </source>
</evidence>
<dbReference type="NCBIfam" id="NF001764">
    <property type="entry name" value="PRK00504.1"/>
    <property type="match status" value="1"/>
</dbReference>
<sequence>MAKKADRIIIHLACTSCKERNYTTTKNKRNDPNRLELSKFCKRERKVVLHRETK</sequence>
<dbReference type="GO" id="GO:1990904">
    <property type="term" value="C:ribonucleoprotein complex"/>
    <property type="evidence" value="ECO:0007669"/>
    <property type="project" value="UniProtKB-KW"/>
</dbReference>
<dbReference type="NCBIfam" id="TIGR01023">
    <property type="entry name" value="rpmG_bact"/>
    <property type="match status" value="1"/>
</dbReference>
<keyword evidence="2 5" id="KW-0689">Ribosomal protein</keyword>
<organism evidence="6 8">
    <name type="scientific">Candidatus Chlorohelix allophototropha</name>
    <dbReference type="NCBI Taxonomy" id="3003348"/>
    <lineage>
        <taxon>Bacteria</taxon>
        <taxon>Bacillati</taxon>
        <taxon>Chloroflexota</taxon>
        <taxon>Chloroflexia</taxon>
        <taxon>Candidatus Chloroheliales</taxon>
        <taxon>Candidatus Chloroheliaceae</taxon>
        <taxon>Candidatus Chlorohelix</taxon>
    </lineage>
</organism>
<dbReference type="PROSITE" id="PS00582">
    <property type="entry name" value="RIBOSOMAL_L33"/>
    <property type="match status" value="1"/>
</dbReference>
<dbReference type="GO" id="GO:0005737">
    <property type="term" value="C:cytoplasm"/>
    <property type="evidence" value="ECO:0007669"/>
    <property type="project" value="UniProtKB-ARBA"/>
</dbReference>
<dbReference type="GO" id="GO:0003735">
    <property type="term" value="F:structural constituent of ribosome"/>
    <property type="evidence" value="ECO:0007669"/>
    <property type="project" value="InterPro"/>
</dbReference>
<dbReference type="Pfam" id="PF00471">
    <property type="entry name" value="Ribosomal_L33"/>
    <property type="match status" value="1"/>
</dbReference>
<dbReference type="GO" id="GO:0005840">
    <property type="term" value="C:ribosome"/>
    <property type="evidence" value="ECO:0007669"/>
    <property type="project" value="UniProtKB-KW"/>
</dbReference>
<evidence type="ECO:0000313" key="7">
    <source>
        <dbReference type="EMBL" id="WJW68390.1"/>
    </source>
</evidence>
<evidence type="ECO:0000313" key="9">
    <source>
        <dbReference type="Proteomes" id="UP001431572"/>
    </source>
</evidence>
<protein>
    <recommendedName>
        <fullName evidence="4 5">Large ribosomal subunit protein bL33</fullName>
    </recommendedName>
</protein>